<dbReference type="HOGENOM" id="CLU_075045_0_0_5"/>
<dbReference type="Pfam" id="PF03588">
    <property type="entry name" value="Leu_Phe_trans"/>
    <property type="match status" value="1"/>
</dbReference>
<dbReference type="GO" id="GO:0005737">
    <property type="term" value="C:cytoplasm"/>
    <property type="evidence" value="ECO:0007669"/>
    <property type="project" value="UniProtKB-SubCell"/>
</dbReference>
<dbReference type="OrthoDB" id="9790282at2"/>
<dbReference type="GO" id="GO:0030163">
    <property type="term" value="P:protein catabolic process"/>
    <property type="evidence" value="ECO:0007669"/>
    <property type="project" value="UniProtKB-UniRule"/>
</dbReference>
<protein>
    <recommendedName>
        <fullName evidence="4">Leucyl/phenylalanyl-tRNA--protein transferase</fullName>
        <ecNumber evidence="4">2.3.2.6</ecNumber>
    </recommendedName>
    <alternativeName>
        <fullName evidence="4">L/F-transferase</fullName>
    </alternativeName>
    <alternativeName>
        <fullName evidence="4">Leucyltransferase</fullName>
    </alternativeName>
    <alternativeName>
        <fullName evidence="4">Phenyalanyltransferase</fullName>
    </alternativeName>
</protein>
<reference evidence="6 7" key="1">
    <citation type="journal article" date="2014" name="Genome Announc.">
        <title>Complete Genome Sequence of Hyphomicrobium nitrativorans Strain NL23, a Denitrifying Bacterium Isolated from Biofilm of a Methanol-Fed Denitrification System Treating Seawater at the Montreal Biodome.</title>
        <authorList>
            <person name="Martineau C."/>
            <person name="Villeneuve C."/>
            <person name="Mauffrey F."/>
            <person name="Villemur R."/>
        </authorList>
    </citation>
    <scope>NUCLEOTIDE SEQUENCE [LARGE SCALE GENOMIC DNA]</scope>
    <source>
        <strain evidence="6">NL23</strain>
    </source>
</reference>
<dbReference type="PANTHER" id="PTHR30098:SF2">
    <property type="entry name" value="LEUCYL_PHENYLALANYL-TRNA--PROTEIN TRANSFERASE"/>
    <property type="match status" value="1"/>
</dbReference>
<proteinExistence type="inferred from homology"/>
<dbReference type="SUPFAM" id="SSF55729">
    <property type="entry name" value="Acyl-CoA N-acyltransferases (Nat)"/>
    <property type="match status" value="1"/>
</dbReference>
<dbReference type="Gene3D" id="3.40.630.70">
    <property type="entry name" value="Leucyl/phenylalanyl-tRNA-protein transferase, C-terminal domain"/>
    <property type="match status" value="1"/>
</dbReference>
<keyword evidence="7" id="KW-1185">Reference proteome</keyword>
<dbReference type="InterPro" id="IPR004616">
    <property type="entry name" value="Leu/Phe-tRNA_Trfase"/>
</dbReference>
<comment type="subcellular location">
    <subcellularLocation>
        <location evidence="4">Cytoplasm</location>
    </subcellularLocation>
</comment>
<evidence type="ECO:0000256" key="5">
    <source>
        <dbReference type="SAM" id="MobiDB-lite"/>
    </source>
</evidence>
<name>V5SBJ7_9HYPH</name>
<keyword evidence="3 4" id="KW-0012">Acyltransferase</keyword>
<comment type="catalytic activity">
    <reaction evidence="4">
        <text>N-terminal L-lysyl-[protein] + L-leucyl-tRNA(Leu) = N-terminal L-leucyl-L-lysyl-[protein] + tRNA(Leu) + H(+)</text>
        <dbReference type="Rhea" id="RHEA:12340"/>
        <dbReference type="Rhea" id="RHEA-COMP:9613"/>
        <dbReference type="Rhea" id="RHEA-COMP:9622"/>
        <dbReference type="Rhea" id="RHEA-COMP:12670"/>
        <dbReference type="Rhea" id="RHEA-COMP:12671"/>
        <dbReference type="ChEBI" id="CHEBI:15378"/>
        <dbReference type="ChEBI" id="CHEBI:65249"/>
        <dbReference type="ChEBI" id="CHEBI:78442"/>
        <dbReference type="ChEBI" id="CHEBI:78494"/>
        <dbReference type="ChEBI" id="CHEBI:133043"/>
        <dbReference type="EC" id="2.3.2.6"/>
    </reaction>
</comment>
<gene>
    <name evidence="4" type="primary">aat</name>
    <name evidence="6" type="ORF">W911_05120</name>
</gene>
<dbReference type="InterPro" id="IPR042203">
    <property type="entry name" value="Leu/Phe-tRNA_Trfase_C"/>
</dbReference>
<dbReference type="GO" id="GO:0008914">
    <property type="term" value="F:leucyl-tRNA--protein transferase activity"/>
    <property type="evidence" value="ECO:0007669"/>
    <property type="project" value="UniProtKB-UniRule"/>
</dbReference>
<evidence type="ECO:0000313" key="7">
    <source>
        <dbReference type="Proteomes" id="UP000018542"/>
    </source>
</evidence>
<comment type="catalytic activity">
    <reaction evidence="4">
        <text>L-phenylalanyl-tRNA(Phe) + an N-terminal L-alpha-aminoacyl-[protein] = an N-terminal L-phenylalanyl-L-alpha-aminoacyl-[protein] + tRNA(Phe)</text>
        <dbReference type="Rhea" id="RHEA:43632"/>
        <dbReference type="Rhea" id="RHEA-COMP:9668"/>
        <dbReference type="Rhea" id="RHEA-COMP:9699"/>
        <dbReference type="Rhea" id="RHEA-COMP:10636"/>
        <dbReference type="Rhea" id="RHEA-COMP:10637"/>
        <dbReference type="ChEBI" id="CHEBI:78442"/>
        <dbReference type="ChEBI" id="CHEBI:78531"/>
        <dbReference type="ChEBI" id="CHEBI:78597"/>
        <dbReference type="ChEBI" id="CHEBI:83561"/>
        <dbReference type="EC" id="2.3.2.6"/>
    </reaction>
</comment>
<evidence type="ECO:0000256" key="1">
    <source>
        <dbReference type="ARBA" id="ARBA00022490"/>
    </source>
</evidence>
<dbReference type="Proteomes" id="UP000018542">
    <property type="component" value="Chromosome"/>
</dbReference>
<evidence type="ECO:0000256" key="3">
    <source>
        <dbReference type="ARBA" id="ARBA00023315"/>
    </source>
</evidence>
<sequence length="321" mass="35797">MLSHDAASSPATHQAIEASAPRTPETLADRRTAQFRESWNGWAQRWVLGSAYALKPDNIRDTPHLLYRVAVDLLSGGTRVPERGRTWPRPETFGGVCRSISPETVLAAARAGFFPWCHCGPLKWWTREKRMVLFFNEYHIAKRLRRDMKKAPYRVTFDQAFEDVIAACAGQRSYNRHALTWITPKIMALYTELFDQGHAHSFEVWDADGKLVGGGYGLAAGPVFMTESQFSLAPNTSKMGFAVLNYHLTKWGFLANDGKDFTPTIDAMGFRAIPRAEFDALLDNQAAEAKITAKTGRWSVEADMATVASWQPAPAKDDVAA</sequence>
<dbReference type="RefSeq" id="WP_023786426.1">
    <property type="nucleotide sequence ID" value="NC_022997.1"/>
</dbReference>
<comment type="catalytic activity">
    <reaction evidence="4">
        <text>N-terminal L-arginyl-[protein] + L-leucyl-tRNA(Leu) = N-terminal L-leucyl-L-arginyl-[protein] + tRNA(Leu) + H(+)</text>
        <dbReference type="Rhea" id="RHEA:50416"/>
        <dbReference type="Rhea" id="RHEA-COMP:9613"/>
        <dbReference type="Rhea" id="RHEA-COMP:9622"/>
        <dbReference type="Rhea" id="RHEA-COMP:12672"/>
        <dbReference type="Rhea" id="RHEA-COMP:12673"/>
        <dbReference type="ChEBI" id="CHEBI:15378"/>
        <dbReference type="ChEBI" id="CHEBI:64719"/>
        <dbReference type="ChEBI" id="CHEBI:78442"/>
        <dbReference type="ChEBI" id="CHEBI:78494"/>
        <dbReference type="ChEBI" id="CHEBI:133044"/>
        <dbReference type="EC" id="2.3.2.6"/>
    </reaction>
</comment>
<accession>V5SBJ7</accession>
<comment type="function">
    <text evidence="4">Functions in the N-end rule pathway of protein degradation where it conjugates Leu, Phe and, less efficiently, Met from aminoacyl-tRNAs to the N-termini of proteins containing an N-terminal arginine or lysine.</text>
</comment>
<dbReference type="HAMAP" id="MF_00688">
    <property type="entry name" value="Leu_Phe_trans"/>
    <property type="match status" value="1"/>
</dbReference>
<dbReference type="KEGG" id="hni:W911_05120"/>
<dbReference type="PANTHER" id="PTHR30098">
    <property type="entry name" value="LEUCYL/PHENYLALANYL-TRNA--PROTEIN TRANSFERASE"/>
    <property type="match status" value="1"/>
</dbReference>
<evidence type="ECO:0000256" key="4">
    <source>
        <dbReference type="HAMAP-Rule" id="MF_00688"/>
    </source>
</evidence>
<organism evidence="6 7">
    <name type="scientific">Hyphomicrobium nitrativorans NL23</name>
    <dbReference type="NCBI Taxonomy" id="1029756"/>
    <lineage>
        <taxon>Bacteria</taxon>
        <taxon>Pseudomonadati</taxon>
        <taxon>Pseudomonadota</taxon>
        <taxon>Alphaproteobacteria</taxon>
        <taxon>Hyphomicrobiales</taxon>
        <taxon>Hyphomicrobiaceae</taxon>
        <taxon>Hyphomicrobium</taxon>
    </lineage>
</organism>
<feature type="region of interest" description="Disordered" evidence="5">
    <location>
        <begin position="1"/>
        <end position="25"/>
    </location>
</feature>
<comment type="similarity">
    <text evidence="4">Belongs to the L/F-transferase family.</text>
</comment>
<dbReference type="AlphaFoldDB" id="V5SBJ7"/>
<keyword evidence="2 4" id="KW-0808">Transferase</keyword>
<keyword evidence="1 4" id="KW-0963">Cytoplasm</keyword>
<dbReference type="EC" id="2.3.2.6" evidence="4"/>
<dbReference type="EMBL" id="CP006912">
    <property type="protein sequence ID" value="AHB47898.1"/>
    <property type="molecule type" value="Genomic_DNA"/>
</dbReference>
<evidence type="ECO:0000313" key="6">
    <source>
        <dbReference type="EMBL" id="AHB47898.1"/>
    </source>
</evidence>
<dbReference type="PATRIC" id="fig|1029756.8.peg.1080"/>
<dbReference type="InterPro" id="IPR016181">
    <property type="entry name" value="Acyl_CoA_acyltransferase"/>
</dbReference>
<dbReference type="STRING" id="1029756.W911_05120"/>
<evidence type="ECO:0000256" key="2">
    <source>
        <dbReference type="ARBA" id="ARBA00022679"/>
    </source>
</evidence>